<dbReference type="Proteomes" id="UP001642501">
    <property type="component" value="Unassembled WGS sequence"/>
</dbReference>
<name>A0ABP0E3X4_9PEZI</name>
<evidence type="ECO:0000259" key="3">
    <source>
        <dbReference type="Pfam" id="PF17172"/>
    </source>
</evidence>
<dbReference type="InterPro" id="IPR033468">
    <property type="entry name" value="Metaxin_GST"/>
</dbReference>
<dbReference type="InterPro" id="IPR036282">
    <property type="entry name" value="Glutathione-S-Trfase_C_sf"/>
</dbReference>
<keyword evidence="5" id="KW-1185">Reference proteome</keyword>
<accession>A0ABP0E3X4</accession>
<evidence type="ECO:0000256" key="1">
    <source>
        <dbReference type="SAM" id="MobiDB-lite"/>
    </source>
</evidence>
<reference evidence="4 5" key="1">
    <citation type="submission" date="2024-01" db="EMBL/GenBank/DDBJ databases">
        <authorList>
            <person name="Allen C."/>
            <person name="Tagirdzhanova G."/>
        </authorList>
    </citation>
    <scope>NUCLEOTIDE SEQUENCE [LARGE SCALE GENOMIC DNA]</scope>
    <source>
        <strain evidence="4 5">CBS 573.63</strain>
    </source>
</reference>
<feature type="domain" description="Metaxin glutathione S-transferase" evidence="2">
    <location>
        <begin position="271"/>
        <end position="345"/>
    </location>
</feature>
<dbReference type="CDD" id="cd03054">
    <property type="entry name" value="GST_N_Metaxin"/>
    <property type="match status" value="1"/>
</dbReference>
<evidence type="ECO:0008006" key="6">
    <source>
        <dbReference type="Google" id="ProtNLM"/>
    </source>
</evidence>
<protein>
    <recommendedName>
        <fullName evidence="6">Mitochondrial outer membrane protein</fullName>
    </recommendedName>
</protein>
<dbReference type="PANTHER" id="PTHR12289:SF44">
    <property type="entry name" value="OUTER MEMBRANE PROTEIN (SAM35), PUTATIVE (AFU_ORTHOLOGUE AFUA_1G13180)-RELATED"/>
    <property type="match status" value="1"/>
</dbReference>
<sequence length="354" mass="38459">MNSSTTSSPSSPSSSSSPSIFPPIPAPLQRLFDLVPLVTYPANALPGDNSSDDGFKALPDTDTDHLDHLDHLSTLYVFIDPADAVRGRASFNPTCLKWQTFLRIADIPFRTVASSNHASPTGALPFLQPARNRATTAAPIATTTARPLPPRPIPASDLSTWVAKTVTSPSTPPSTLRDHPRAAAYQALLDTSLRRAWLHAVYLDEPRDRQSNKGASIAVRLYAHTASTSFLVRAALASQLRAAAAAEVWGSQQHNMSRGTPAATAQIYRDAETALSALATVLGGDNYFFGSAEPTLFDAAVFSYTHLLLEDGDDNDEASRFPWHNRILPNMVRGHPQLVQHRSRIVENYWTKEA</sequence>
<dbReference type="InterPro" id="IPR012336">
    <property type="entry name" value="Thioredoxin-like_fold"/>
</dbReference>
<dbReference type="InterPro" id="IPR050931">
    <property type="entry name" value="Mito_Protein_Transport_Metaxin"/>
</dbReference>
<dbReference type="CDD" id="cd03193">
    <property type="entry name" value="GST_C_Metaxin"/>
    <property type="match status" value="1"/>
</dbReference>
<dbReference type="EMBL" id="CAWUOM010000153">
    <property type="protein sequence ID" value="CAK7274066.1"/>
    <property type="molecule type" value="Genomic_DNA"/>
</dbReference>
<evidence type="ECO:0000313" key="4">
    <source>
        <dbReference type="EMBL" id="CAK7274066.1"/>
    </source>
</evidence>
<dbReference type="PANTHER" id="PTHR12289">
    <property type="entry name" value="METAXIN RELATED"/>
    <property type="match status" value="1"/>
</dbReference>
<organism evidence="4 5">
    <name type="scientific">Sporothrix epigloea</name>
    <dbReference type="NCBI Taxonomy" id="1892477"/>
    <lineage>
        <taxon>Eukaryota</taxon>
        <taxon>Fungi</taxon>
        <taxon>Dikarya</taxon>
        <taxon>Ascomycota</taxon>
        <taxon>Pezizomycotina</taxon>
        <taxon>Sordariomycetes</taxon>
        <taxon>Sordariomycetidae</taxon>
        <taxon>Ophiostomatales</taxon>
        <taxon>Ophiostomataceae</taxon>
        <taxon>Sporothrix</taxon>
    </lineage>
</organism>
<comment type="caution">
    <text evidence="4">The sequence shown here is derived from an EMBL/GenBank/DDBJ whole genome shotgun (WGS) entry which is preliminary data.</text>
</comment>
<feature type="domain" description="Thioredoxin-like fold" evidence="3">
    <location>
        <begin position="93"/>
        <end position="205"/>
    </location>
</feature>
<feature type="region of interest" description="Disordered" evidence="1">
    <location>
        <begin position="1"/>
        <end position="21"/>
    </location>
</feature>
<feature type="compositionally biased region" description="Low complexity" evidence="1">
    <location>
        <begin position="1"/>
        <end position="19"/>
    </location>
</feature>
<dbReference type="Pfam" id="PF17172">
    <property type="entry name" value="GST_N_4"/>
    <property type="match status" value="1"/>
</dbReference>
<dbReference type="SUPFAM" id="SSF47616">
    <property type="entry name" value="GST C-terminal domain-like"/>
    <property type="match status" value="1"/>
</dbReference>
<dbReference type="Pfam" id="PF17171">
    <property type="entry name" value="GST_C_6"/>
    <property type="match status" value="1"/>
</dbReference>
<gene>
    <name evidence="4" type="ORF">SEPCBS57363_005970</name>
</gene>
<evidence type="ECO:0000313" key="5">
    <source>
        <dbReference type="Proteomes" id="UP001642501"/>
    </source>
</evidence>
<evidence type="ECO:0000259" key="2">
    <source>
        <dbReference type="Pfam" id="PF17171"/>
    </source>
</evidence>
<proteinExistence type="predicted"/>